<dbReference type="InterPro" id="IPR036279">
    <property type="entry name" value="5-3_exonuclease_C_sf"/>
</dbReference>
<accession>X0TTP9</accession>
<comment type="caution">
    <text evidence="1">The sequence shown here is derived from an EMBL/GenBank/DDBJ whole genome shotgun (WGS) entry which is preliminary data.</text>
</comment>
<gene>
    <name evidence="1" type="ORF">S01H1_13880</name>
</gene>
<organism evidence="1">
    <name type="scientific">marine sediment metagenome</name>
    <dbReference type="NCBI Taxonomy" id="412755"/>
    <lineage>
        <taxon>unclassified sequences</taxon>
        <taxon>metagenomes</taxon>
        <taxon>ecological metagenomes</taxon>
    </lineage>
</organism>
<sequence length="74" mass="8745">FIKTVMGDTSDNIPAIFPKCGYVTAKKCYENPEFYQKKKTEDSEKMFERNNQIINFDCIPEKLCEEFKTMLFSQ</sequence>
<dbReference type="EMBL" id="BARS01007182">
    <property type="protein sequence ID" value="GAF79485.1"/>
    <property type="molecule type" value="Genomic_DNA"/>
</dbReference>
<proteinExistence type="predicted"/>
<feature type="non-terminal residue" evidence="1">
    <location>
        <position position="1"/>
    </location>
</feature>
<dbReference type="AlphaFoldDB" id="X0TTP9"/>
<evidence type="ECO:0000313" key="1">
    <source>
        <dbReference type="EMBL" id="GAF79485.1"/>
    </source>
</evidence>
<protein>
    <submittedName>
        <fullName evidence="1">Uncharacterized protein</fullName>
    </submittedName>
</protein>
<reference evidence="1" key="1">
    <citation type="journal article" date="2014" name="Front. Microbiol.">
        <title>High frequency of phylogenetically diverse reductive dehalogenase-homologous genes in deep subseafloor sedimentary metagenomes.</title>
        <authorList>
            <person name="Kawai M."/>
            <person name="Futagami T."/>
            <person name="Toyoda A."/>
            <person name="Takaki Y."/>
            <person name="Nishi S."/>
            <person name="Hori S."/>
            <person name="Arai W."/>
            <person name="Tsubouchi T."/>
            <person name="Morono Y."/>
            <person name="Uchiyama I."/>
            <person name="Ito T."/>
            <person name="Fujiyama A."/>
            <person name="Inagaki F."/>
            <person name="Takami H."/>
        </authorList>
    </citation>
    <scope>NUCLEOTIDE SEQUENCE</scope>
    <source>
        <strain evidence="1">Expedition CK06-06</strain>
    </source>
</reference>
<name>X0TTP9_9ZZZZ</name>
<dbReference type="SUPFAM" id="SSF47807">
    <property type="entry name" value="5' to 3' exonuclease, C-terminal subdomain"/>
    <property type="match status" value="1"/>
</dbReference>